<dbReference type="InterPro" id="IPR041492">
    <property type="entry name" value="HAD_2"/>
</dbReference>
<dbReference type="EMBL" id="UINC01030256">
    <property type="protein sequence ID" value="SVB14346.1"/>
    <property type="molecule type" value="Genomic_DNA"/>
</dbReference>
<evidence type="ECO:0000313" key="1">
    <source>
        <dbReference type="EMBL" id="SVB14346.1"/>
    </source>
</evidence>
<dbReference type="InterPro" id="IPR023198">
    <property type="entry name" value="PGP-like_dom2"/>
</dbReference>
<dbReference type="AlphaFoldDB" id="A0A382BKI8"/>
<dbReference type="PANTHER" id="PTHR43434:SF1">
    <property type="entry name" value="PHOSPHOGLYCOLATE PHOSPHATASE"/>
    <property type="match status" value="1"/>
</dbReference>
<evidence type="ECO:0008006" key="2">
    <source>
        <dbReference type="Google" id="ProtNLM"/>
    </source>
</evidence>
<dbReference type="PANTHER" id="PTHR43434">
    <property type="entry name" value="PHOSPHOGLYCOLATE PHOSPHATASE"/>
    <property type="match status" value="1"/>
</dbReference>
<protein>
    <recommendedName>
        <fullName evidence="2">Haloacid dehalogenase-like hydrolase</fullName>
    </recommendedName>
</protein>
<dbReference type="Gene3D" id="3.40.50.1000">
    <property type="entry name" value="HAD superfamily/HAD-like"/>
    <property type="match status" value="1"/>
</dbReference>
<sequence length="214" mass="24511">VQRTYILLKEKQVIFWDFDGVIKDSVAVKSLGYEKLFLPFGEEVVKLVNQHHEAHGGVSRYNKIPLYLDWAGEPANPIQIQEFCHRFSNLVQQAVIDSPWVPGVHKYLKSNHARQDFILITATPQEEIEQILHTLELTCCFREVRGAPKTKSAVVNNVLKRLHYSPDQALVIGDSETDFDAAKQNNVAFLLRRTTLNQKLQNQLQGPSFENLNF</sequence>
<dbReference type="SFLD" id="SFLDG01129">
    <property type="entry name" value="C1.5:_HAD__Beta-PGM__Phosphata"/>
    <property type="match status" value="1"/>
</dbReference>
<dbReference type="InterPro" id="IPR023214">
    <property type="entry name" value="HAD_sf"/>
</dbReference>
<dbReference type="InterPro" id="IPR036412">
    <property type="entry name" value="HAD-like_sf"/>
</dbReference>
<dbReference type="GO" id="GO:0006281">
    <property type="term" value="P:DNA repair"/>
    <property type="evidence" value="ECO:0007669"/>
    <property type="project" value="TreeGrafter"/>
</dbReference>
<accession>A0A382BKI8</accession>
<dbReference type="Gene3D" id="1.10.150.240">
    <property type="entry name" value="Putative phosphatase, domain 2"/>
    <property type="match status" value="1"/>
</dbReference>
<feature type="non-terminal residue" evidence="1">
    <location>
        <position position="1"/>
    </location>
</feature>
<dbReference type="SUPFAM" id="SSF56784">
    <property type="entry name" value="HAD-like"/>
    <property type="match status" value="1"/>
</dbReference>
<reference evidence="1" key="1">
    <citation type="submission" date="2018-05" db="EMBL/GenBank/DDBJ databases">
        <authorList>
            <person name="Lanie J.A."/>
            <person name="Ng W.-L."/>
            <person name="Kazmierczak K.M."/>
            <person name="Andrzejewski T.M."/>
            <person name="Davidsen T.M."/>
            <person name="Wayne K.J."/>
            <person name="Tettelin H."/>
            <person name="Glass J.I."/>
            <person name="Rusch D."/>
            <person name="Podicherti R."/>
            <person name="Tsui H.-C.T."/>
            <person name="Winkler M.E."/>
        </authorList>
    </citation>
    <scope>NUCLEOTIDE SEQUENCE</scope>
</reference>
<dbReference type="GO" id="GO:0008967">
    <property type="term" value="F:phosphoglycolate phosphatase activity"/>
    <property type="evidence" value="ECO:0007669"/>
    <property type="project" value="TreeGrafter"/>
</dbReference>
<name>A0A382BKI8_9ZZZZ</name>
<organism evidence="1">
    <name type="scientific">marine metagenome</name>
    <dbReference type="NCBI Taxonomy" id="408172"/>
    <lineage>
        <taxon>unclassified sequences</taxon>
        <taxon>metagenomes</taxon>
        <taxon>ecological metagenomes</taxon>
    </lineage>
</organism>
<proteinExistence type="predicted"/>
<dbReference type="Pfam" id="PF13419">
    <property type="entry name" value="HAD_2"/>
    <property type="match status" value="1"/>
</dbReference>
<gene>
    <name evidence="1" type="ORF">METZ01_LOCUS167200</name>
</gene>
<dbReference type="InterPro" id="IPR050155">
    <property type="entry name" value="HAD-like_hydrolase_sf"/>
</dbReference>
<dbReference type="GO" id="GO:0005829">
    <property type="term" value="C:cytosol"/>
    <property type="evidence" value="ECO:0007669"/>
    <property type="project" value="TreeGrafter"/>
</dbReference>
<dbReference type="SFLD" id="SFLDS00003">
    <property type="entry name" value="Haloacid_Dehalogenase"/>
    <property type="match status" value="1"/>
</dbReference>